<feature type="compositionally biased region" description="Basic residues" evidence="1">
    <location>
        <begin position="39"/>
        <end position="49"/>
    </location>
</feature>
<organism evidence="2 3">
    <name type="scientific">Tuber aestivum</name>
    <name type="common">summer truffle</name>
    <dbReference type="NCBI Taxonomy" id="59557"/>
    <lineage>
        <taxon>Eukaryota</taxon>
        <taxon>Fungi</taxon>
        <taxon>Dikarya</taxon>
        <taxon>Ascomycota</taxon>
        <taxon>Pezizomycotina</taxon>
        <taxon>Pezizomycetes</taxon>
        <taxon>Pezizales</taxon>
        <taxon>Tuberaceae</taxon>
        <taxon>Tuber</taxon>
    </lineage>
</organism>
<gene>
    <name evidence="2" type="ORF">GSTUAT00001722001</name>
</gene>
<evidence type="ECO:0000313" key="3">
    <source>
        <dbReference type="Proteomes" id="UP001412239"/>
    </source>
</evidence>
<dbReference type="Proteomes" id="UP001412239">
    <property type="component" value="Unassembled WGS sequence"/>
</dbReference>
<accession>A0A292Q5M3</accession>
<sequence>MNGNAPRSNTTQEAFGALPKDQSIGCPPHSPEILQERRGSKKEKKKPRPLPHYQLSTLSKCSEPPGTFIPPIAHAYTRVYAHHRQVQLNLKPGTNSPISITCVLFPSLAG</sequence>
<feature type="compositionally biased region" description="Polar residues" evidence="1">
    <location>
        <begin position="1"/>
        <end position="13"/>
    </location>
</feature>
<reference evidence="2" key="1">
    <citation type="submission" date="2015-10" db="EMBL/GenBank/DDBJ databases">
        <authorList>
            <person name="Regsiter A."/>
            <person name="william w."/>
        </authorList>
    </citation>
    <scope>NUCLEOTIDE SEQUENCE</scope>
    <source>
        <strain evidence="2">Montdore</strain>
    </source>
</reference>
<proteinExistence type="predicted"/>
<keyword evidence="3" id="KW-1185">Reference proteome</keyword>
<evidence type="ECO:0000313" key="2">
    <source>
        <dbReference type="EMBL" id="CUS14208.1"/>
    </source>
</evidence>
<protein>
    <submittedName>
        <fullName evidence="2">Uncharacterized protein</fullName>
    </submittedName>
</protein>
<evidence type="ECO:0000256" key="1">
    <source>
        <dbReference type="SAM" id="MobiDB-lite"/>
    </source>
</evidence>
<dbReference type="EMBL" id="LN890961">
    <property type="protein sequence ID" value="CUS14208.1"/>
    <property type="molecule type" value="Genomic_DNA"/>
</dbReference>
<name>A0A292Q5M3_9PEZI</name>
<feature type="region of interest" description="Disordered" evidence="1">
    <location>
        <begin position="1"/>
        <end position="64"/>
    </location>
</feature>
<dbReference type="AlphaFoldDB" id="A0A292Q5M3"/>